<keyword evidence="2" id="KW-1185">Reference proteome</keyword>
<accession>A0A3M7QC43</accession>
<comment type="caution">
    <text evidence="1">The sequence shown here is derived from an EMBL/GenBank/DDBJ whole genome shotgun (WGS) entry which is preliminary data.</text>
</comment>
<dbReference type="AlphaFoldDB" id="A0A3M7QC43"/>
<dbReference type="Proteomes" id="UP000276133">
    <property type="component" value="Unassembled WGS sequence"/>
</dbReference>
<name>A0A3M7QC43_BRAPC</name>
<dbReference type="EMBL" id="REGN01006630">
    <property type="protein sequence ID" value="RNA08792.1"/>
    <property type="molecule type" value="Genomic_DNA"/>
</dbReference>
<organism evidence="1 2">
    <name type="scientific">Brachionus plicatilis</name>
    <name type="common">Marine rotifer</name>
    <name type="synonym">Brachionus muelleri</name>
    <dbReference type="NCBI Taxonomy" id="10195"/>
    <lineage>
        <taxon>Eukaryota</taxon>
        <taxon>Metazoa</taxon>
        <taxon>Spiralia</taxon>
        <taxon>Gnathifera</taxon>
        <taxon>Rotifera</taxon>
        <taxon>Eurotatoria</taxon>
        <taxon>Monogononta</taxon>
        <taxon>Pseudotrocha</taxon>
        <taxon>Ploima</taxon>
        <taxon>Brachionidae</taxon>
        <taxon>Brachionus</taxon>
    </lineage>
</organism>
<protein>
    <submittedName>
        <fullName evidence="1">Uncharacterized protein</fullName>
    </submittedName>
</protein>
<proteinExistence type="predicted"/>
<reference evidence="1 2" key="1">
    <citation type="journal article" date="2018" name="Sci. Rep.">
        <title>Genomic signatures of local adaptation to the degree of environmental predictability in rotifers.</title>
        <authorList>
            <person name="Franch-Gras L."/>
            <person name="Hahn C."/>
            <person name="Garcia-Roger E.M."/>
            <person name="Carmona M.J."/>
            <person name="Serra M."/>
            <person name="Gomez A."/>
        </authorList>
    </citation>
    <scope>NUCLEOTIDE SEQUENCE [LARGE SCALE GENOMIC DNA]</scope>
    <source>
        <strain evidence="1">HYR1</strain>
    </source>
</reference>
<evidence type="ECO:0000313" key="1">
    <source>
        <dbReference type="EMBL" id="RNA08792.1"/>
    </source>
</evidence>
<sequence length="103" mass="11834">MDDLSCLFGDLNLNLNGGLNLIKSSRNKKDGTPSWLLFDVEKHEYKSSYKSTSGKITWRCNNTDFPNCPGSVYTFGHNLPIYYIKDHDIMSCLKFLSLLIEYK</sequence>
<gene>
    <name evidence="1" type="ORF">BpHYR1_004948</name>
</gene>
<evidence type="ECO:0000313" key="2">
    <source>
        <dbReference type="Proteomes" id="UP000276133"/>
    </source>
</evidence>